<evidence type="ECO:0000313" key="3">
    <source>
        <dbReference type="Proteomes" id="UP000887013"/>
    </source>
</evidence>
<organism evidence="2 3">
    <name type="scientific">Nephila pilipes</name>
    <name type="common">Giant wood spider</name>
    <name type="synonym">Nephila maculata</name>
    <dbReference type="NCBI Taxonomy" id="299642"/>
    <lineage>
        <taxon>Eukaryota</taxon>
        <taxon>Metazoa</taxon>
        <taxon>Ecdysozoa</taxon>
        <taxon>Arthropoda</taxon>
        <taxon>Chelicerata</taxon>
        <taxon>Arachnida</taxon>
        <taxon>Araneae</taxon>
        <taxon>Araneomorphae</taxon>
        <taxon>Entelegynae</taxon>
        <taxon>Araneoidea</taxon>
        <taxon>Nephilidae</taxon>
        <taxon>Nephila</taxon>
    </lineage>
</organism>
<feature type="compositionally biased region" description="Basic and acidic residues" evidence="1">
    <location>
        <begin position="103"/>
        <end position="113"/>
    </location>
</feature>
<reference evidence="2" key="1">
    <citation type="submission" date="2020-08" db="EMBL/GenBank/DDBJ databases">
        <title>Multicomponent nature underlies the extraordinary mechanical properties of spider dragline silk.</title>
        <authorList>
            <person name="Kono N."/>
            <person name="Nakamura H."/>
            <person name="Mori M."/>
            <person name="Yoshida Y."/>
            <person name="Ohtoshi R."/>
            <person name="Malay A.D."/>
            <person name="Moran D.A.P."/>
            <person name="Tomita M."/>
            <person name="Numata K."/>
            <person name="Arakawa K."/>
        </authorList>
    </citation>
    <scope>NUCLEOTIDE SEQUENCE</scope>
</reference>
<evidence type="ECO:0000256" key="1">
    <source>
        <dbReference type="SAM" id="MobiDB-lite"/>
    </source>
</evidence>
<dbReference type="Proteomes" id="UP000887013">
    <property type="component" value="Unassembled WGS sequence"/>
</dbReference>
<name>A0A8X6TCM5_NEPPI</name>
<protein>
    <submittedName>
        <fullName evidence="2">Uncharacterized protein</fullName>
    </submittedName>
</protein>
<keyword evidence="3" id="KW-1185">Reference proteome</keyword>
<evidence type="ECO:0000313" key="2">
    <source>
        <dbReference type="EMBL" id="GFS93610.1"/>
    </source>
</evidence>
<proteinExistence type="predicted"/>
<gene>
    <name evidence="2" type="ORF">NPIL_183261</name>
</gene>
<feature type="compositionally biased region" description="Basic and acidic residues" evidence="1">
    <location>
        <begin position="66"/>
        <end position="92"/>
    </location>
</feature>
<dbReference type="EMBL" id="BMAW01005339">
    <property type="protein sequence ID" value="GFS93610.1"/>
    <property type="molecule type" value="Genomic_DNA"/>
</dbReference>
<accession>A0A8X6TCM5</accession>
<feature type="region of interest" description="Disordered" evidence="1">
    <location>
        <begin position="30"/>
        <end position="113"/>
    </location>
</feature>
<dbReference type="AlphaFoldDB" id="A0A8X6TCM5"/>
<sequence length="113" mass="13273">MGSRNFPTALLSHSLPISFLMLSFPTFPEERKREMRKQERGSSFSGKAGKGGPREGNWARRNPLVRWKDNKPSVNKRKEDRKFSWEFRERVHSPGTAPRHLRKWEDPRLSSKP</sequence>
<comment type="caution">
    <text evidence="2">The sequence shown here is derived from an EMBL/GenBank/DDBJ whole genome shotgun (WGS) entry which is preliminary data.</text>
</comment>
<feature type="compositionally biased region" description="Basic and acidic residues" evidence="1">
    <location>
        <begin position="30"/>
        <end position="40"/>
    </location>
</feature>